<evidence type="ECO:0000256" key="2">
    <source>
        <dbReference type="SAM" id="MobiDB-lite"/>
    </source>
</evidence>
<feature type="compositionally biased region" description="Gly residues" evidence="2">
    <location>
        <begin position="292"/>
        <end position="306"/>
    </location>
</feature>
<dbReference type="Ensembl" id="ENSOANT00000071481.1">
    <property type="protein sequence ID" value="ENSOANP00000037819.1"/>
    <property type="gene ID" value="ENSOANG00000048111.1"/>
</dbReference>
<feature type="region of interest" description="Disordered" evidence="2">
    <location>
        <begin position="55"/>
        <end position="87"/>
    </location>
</feature>
<dbReference type="GO" id="GO:0005634">
    <property type="term" value="C:nucleus"/>
    <property type="evidence" value="ECO:0000318"/>
    <property type="project" value="GO_Central"/>
</dbReference>
<feature type="compositionally biased region" description="Basic residues" evidence="2">
    <location>
        <begin position="256"/>
        <end position="267"/>
    </location>
</feature>
<evidence type="ECO:0008006" key="5">
    <source>
        <dbReference type="Google" id="ProtNLM"/>
    </source>
</evidence>
<accession>A0A6I8N9U1</accession>
<proteinExistence type="inferred from homology"/>
<reference evidence="3" key="2">
    <citation type="submission" date="2025-08" db="UniProtKB">
        <authorList>
            <consortium name="Ensembl"/>
        </authorList>
    </citation>
    <scope>IDENTIFICATION</scope>
    <source>
        <strain evidence="3">Glennie</strain>
    </source>
</reference>
<dbReference type="Pfam" id="PF15242">
    <property type="entry name" value="FAM53"/>
    <property type="match status" value="1"/>
</dbReference>
<feature type="compositionally biased region" description="Basic and acidic residues" evidence="2">
    <location>
        <begin position="55"/>
        <end position="65"/>
    </location>
</feature>
<feature type="region of interest" description="Disordered" evidence="2">
    <location>
        <begin position="157"/>
        <end position="361"/>
    </location>
</feature>
<dbReference type="Proteomes" id="UP000002279">
    <property type="component" value="Chromosome 3"/>
</dbReference>
<dbReference type="InParanoid" id="A0A6I8N9U1"/>
<evidence type="ECO:0000256" key="1">
    <source>
        <dbReference type="ARBA" id="ARBA00010984"/>
    </source>
</evidence>
<feature type="compositionally biased region" description="Low complexity" evidence="2">
    <location>
        <begin position="230"/>
        <end position="250"/>
    </location>
</feature>
<name>A0A6I8N9U1_ORNAN</name>
<feature type="compositionally biased region" description="Basic residues" evidence="2">
    <location>
        <begin position="344"/>
        <end position="353"/>
    </location>
</feature>
<dbReference type="AlphaFoldDB" id="A0A6I8N9U1"/>
<dbReference type="Bgee" id="ENSOANG00000048111">
    <property type="expression patterns" value="Expressed in liver and 6 other cell types or tissues"/>
</dbReference>
<reference evidence="3" key="3">
    <citation type="submission" date="2025-09" db="UniProtKB">
        <authorList>
            <consortium name="Ensembl"/>
        </authorList>
    </citation>
    <scope>IDENTIFICATION</scope>
    <source>
        <strain evidence="3">Glennie</strain>
    </source>
</reference>
<dbReference type="FunCoup" id="A0A6I8N9U1">
    <property type="interactions" value="1026"/>
</dbReference>
<organism evidence="3 4">
    <name type="scientific">Ornithorhynchus anatinus</name>
    <name type="common">Duckbill platypus</name>
    <dbReference type="NCBI Taxonomy" id="9258"/>
    <lineage>
        <taxon>Eukaryota</taxon>
        <taxon>Metazoa</taxon>
        <taxon>Chordata</taxon>
        <taxon>Craniata</taxon>
        <taxon>Vertebrata</taxon>
        <taxon>Euteleostomi</taxon>
        <taxon>Mammalia</taxon>
        <taxon>Monotremata</taxon>
        <taxon>Ornithorhynchidae</taxon>
        <taxon>Ornithorhynchus</taxon>
    </lineage>
</organism>
<feature type="compositionally biased region" description="Pro residues" evidence="2">
    <location>
        <begin position="107"/>
        <end position="119"/>
    </location>
</feature>
<protein>
    <recommendedName>
        <fullName evidence="5">Protein FAM53B</fullName>
    </recommendedName>
</protein>
<dbReference type="PANTHER" id="PTHR28567">
    <property type="entry name" value="PROTEIN FAM53A-LIKE ISOFORM X1"/>
    <property type="match status" value="1"/>
</dbReference>
<dbReference type="GO" id="GO:0006606">
    <property type="term" value="P:protein import into nucleus"/>
    <property type="evidence" value="ECO:0000318"/>
    <property type="project" value="GO_Central"/>
</dbReference>
<dbReference type="GO" id="GO:0090263">
    <property type="term" value="P:positive regulation of canonical Wnt signaling pathway"/>
    <property type="evidence" value="ECO:0000318"/>
    <property type="project" value="GO_Central"/>
</dbReference>
<sequence length="447" mass="46318">MTPTRTLAHRPAAPLPRGTSDPEPLSPGKMSQGATLFSHGVVGISDAEADRWRDRDGRCPLRLDRPGPGVWDRLPVPGADPPPWGEEAAAATCSVTSLIGDLSLSDPPAPPAPSAPPSKRPCRPLSFSDETSGCRVAWRPLGSRVWTPVEKRRCLSGGSVQRRGGGGGAMRRSSSFSLPSGAGPLSSARDRPGRPLGQGPPGGRRAELQRSLSCSHEPLSAPEWPPSPGGTPASTPEAARRSAGLARSRSQPCVHHDRKAGIKRRRPAGTWGPRPSLDLAKMTQVGLRSPGAGAGGEPLTGPGGRGRPGRGACVPGPPSSSTPPAVAARRSPGPEPVVGGVSFRHCKMGRRGPSRGPVRSLLPRPPALSPVCGPAYGPTVPPPALGPLSRHLALGSRFGPPVLRADWTTRPIVVANLSSRPGGRSEGGAGPPMGFIPPYLSCFRSRH</sequence>
<dbReference type="InterPro" id="IPR029356">
    <property type="entry name" value="FAM53"/>
</dbReference>
<dbReference type="OMA" id="TNASPWA"/>
<evidence type="ECO:0000313" key="4">
    <source>
        <dbReference type="Proteomes" id="UP000002279"/>
    </source>
</evidence>
<comment type="similarity">
    <text evidence="1">Belongs to the FAM53 family.</text>
</comment>
<dbReference type="PANTHER" id="PTHR28567:SF1">
    <property type="entry name" value="PROTEIN FAM53B"/>
    <property type="match status" value="1"/>
</dbReference>
<feature type="compositionally biased region" description="Low complexity" evidence="2">
    <location>
        <begin position="322"/>
        <end position="331"/>
    </location>
</feature>
<evidence type="ECO:0000313" key="3">
    <source>
        <dbReference type="Ensembl" id="ENSOANP00000037819.1"/>
    </source>
</evidence>
<feature type="region of interest" description="Disordered" evidence="2">
    <location>
        <begin position="1"/>
        <end position="34"/>
    </location>
</feature>
<keyword evidence="4" id="KW-1185">Reference proteome</keyword>
<feature type="region of interest" description="Disordered" evidence="2">
    <location>
        <begin position="99"/>
        <end position="130"/>
    </location>
</feature>
<dbReference type="GeneTree" id="ENSGT00530000063371"/>
<reference evidence="3 4" key="1">
    <citation type="journal article" date="2008" name="Nature">
        <title>Genome analysis of the platypus reveals unique signatures of evolution.</title>
        <authorList>
            <person name="Warren W.C."/>
            <person name="Hillier L.W."/>
            <person name="Marshall Graves J.A."/>
            <person name="Birney E."/>
            <person name="Ponting C.P."/>
            <person name="Grutzner F."/>
            <person name="Belov K."/>
            <person name="Miller W."/>
            <person name="Clarke L."/>
            <person name="Chinwalla A.T."/>
            <person name="Yang S.P."/>
            <person name="Heger A."/>
            <person name="Locke D.P."/>
            <person name="Miethke P."/>
            <person name="Waters P.D."/>
            <person name="Veyrunes F."/>
            <person name="Fulton L."/>
            <person name="Fulton B."/>
            <person name="Graves T."/>
            <person name="Wallis J."/>
            <person name="Puente X.S."/>
            <person name="Lopez-Otin C."/>
            <person name="Ordonez G.R."/>
            <person name="Eichler E.E."/>
            <person name="Chen L."/>
            <person name="Cheng Z."/>
            <person name="Deakin J.E."/>
            <person name="Alsop A."/>
            <person name="Thompson K."/>
            <person name="Kirby P."/>
            <person name="Papenfuss A.T."/>
            <person name="Wakefield M.J."/>
            <person name="Olender T."/>
            <person name="Lancet D."/>
            <person name="Huttley G.A."/>
            <person name="Smit A.F."/>
            <person name="Pask A."/>
            <person name="Temple-Smith P."/>
            <person name="Batzer M.A."/>
            <person name="Walker J.A."/>
            <person name="Konkel M.K."/>
            <person name="Harris R.S."/>
            <person name="Whittington C.M."/>
            <person name="Wong E.S."/>
            <person name="Gemmell N.J."/>
            <person name="Buschiazzo E."/>
            <person name="Vargas Jentzsch I.M."/>
            <person name="Merkel A."/>
            <person name="Schmitz J."/>
            <person name="Zemann A."/>
            <person name="Churakov G."/>
            <person name="Kriegs J.O."/>
            <person name="Brosius J."/>
            <person name="Murchison E.P."/>
            <person name="Sachidanandam R."/>
            <person name="Smith C."/>
            <person name="Hannon G.J."/>
            <person name="Tsend-Ayush E."/>
            <person name="McMillan D."/>
            <person name="Attenborough R."/>
            <person name="Rens W."/>
            <person name="Ferguson-Smith M."/>
            <person name="Lefevre C.M."/>
            <person name="Sharp J.A."/>
            <person name="Nicholas K.R."/>
            <person name="Ray D.A."/>
            <person name="Kube M."/>
            <person name="Reinhardt R."/>
            <person name="Pringle T.H."/>
            <person name="Taylor J."/>
            <person name="Jones R.C."/>
            <person name="Nixon B."/>
            <person name="Dacheux J.L."/>
            <person name="Niwa H."/>
            <person name="Sekita Y."/>
            <person name="Huang X."/>
            <person name="Stark A."/>
            <person name="Kheradpour P."/>
            <person name="Kellis M."/>
            <person name="Flicek P."/>
            <person name="Chen Y."/>
            <person name="Webber C."/>
            <person name="Hardison R."/>
            <person name="Nelson J."/>
            <person name="Hallsworth-Pepin K."/>
            <person name="Delehaunty K."/>
            <person name="Markovic C."/>
            <person name="Minx P."/>
            <person name="Feng Y."/>
            <person name="Kremitzki C."/>
            <person name="Mitreva M."/>
            <person name="Glasscock J."/>
            <person name="Wylie T."/>
            <person name="Wohldmann P."/>
            <person name="Thiru P."/>
            <person name="Nhan M.N."/>
            <person name="Pohl C.S."/>
            <person name="Smith S.M."/>
            <person name="Hou S."/>
            <person name="Nefedov M."/>
            <person name="de Jong P.J."/>
            <person name="Renfree M.B."/>
            <person name="Mardis E.R."/>
            <person name="Wilson R.K."/>
        </authorList>
    </citation>
    <scope>NUCLEOTIDE SEQUENCE [LARGE SCALE GENOMIC DNA]</scope>
    <source>
        <strain evidence="3 4">Glennie</strain>
    </source>
</reference>